<accession>A0AA41QZU3</accession>
<keyword evidence="5" id="KW-0547">Nucleotide-binding</keyword>
<evidence type="ECO:0000259" key="4">
    <source>
        <dbReference type="PROSITE" id="PS50109"/>
    </source>
</evidence>
<dbReference type="EMBL" id="JALJRB010000005">
    <property type="protein sequence ID" value="MCJ8500192.1"/>
    <property type="molecule type" value="Genomic_DNA"/>
</dbReference>
<dbReference type="InterPro" id="IPR004358">
    <property type="entry name" value="Sig_transdc_His_kin-like_C"/>
</dbReference>
<dbReference type="SUPFAM" id="SSF55874">
    <property type="entry name" value="ATPase domain of HSP90 chaperone/DNA topoisomerase II/histidine kinase"/>
    <property type="match status" value="1"/>
</dbReference>
<dbReference type="Gene3D" id="3.30.565.10">
    <property type="entry name" value="Histidine kinase-like ATPase, C-terminal domain"/>
    <property type="match status" value="1"/>
</dbReference>
<keyword evidence="6" id="KW-1185">Reference proteome</keyword>
<dbReference type="GO" id="GO:0005524">
    <property type="term" value="F:ATP binding"/>
    <property type="evidence" value="ECO:0007669"/>
    <property type="project" value="UniProtKB-KW"/>
</dbReference>
<keyword evidence="5" id="KW-0067">ATP-binding</keyword>
<reference evidence="5" key="1">
    <citation type="submission" date="2022-04" db="EMBL/GenBank/DDBJ databases">
        <title>Desulfatitalea alkaliphila sp. nov., a novel anaerobic sulfate-reducing bacterium isolated from terrestrial mud volcano, Taman Peninsula, Russia.</title>
        <authorList>
            <person name="Khomyakova M.A."/>
            <person name="Merkel A.Y."/>
            <person name="Slobodkin A.I."/>
        </authorList>
    </citation>
    <scope>NUCLEOTIDE SEQUENCE</scope>
    <source>
        <strain evidence="5">M08but</strain>
    </source>
</reference>
<keyword evidence="3" id="KW-0597">Phosphoprotein</keyword>
<dbReference type="SUPFAM" id="SSF55785">
    <property type="entry name" value="PYP-like sensor domain (PAS domain)"/>
    <property type="match status" value="1"/>
</dbReference>
<dbReference type="CDD" id="cd00130">
    <property type="entry name" value="PAS"/>
    <property type="match status" value="1"/>
</dbReference>
<evidence type="ECO:0000256" key="2">
    <source>
        <dbReference type="ARBA" id="ARBA00012438"/>
    </source>
</evidence>
<dbReference type="Pfam" id="PF08448">
    <property type="entry name" value="PAS_4"/>
    <property type="match status" value="1"/>
</dbReference>
<dbReference type="PANTHER" id="PTHR43065:SF42">
    <property type="entry name" value="TWO-COMPONENT SENSOR PPRA"/>
    <property type="match status" value="1"/>
</dbReference>
<dbReference type="CDD" id="cd00082">
    <property type="entry name" value="HisKA"/>
    <property type="match status" value="1"/>
</dbReference>
<protein>
    <recommendedName>
        <fullName evidence="2">histidine kinase</fullName>
        <ecNumber evidence="2">2.7.13.3</ecNumber>
    </recommendedName>
</protein>
<dbReference type="SMART" id="SM00388">
    <property type="entry name" value="HisKA"/>
    <property type="match status" value="1"/>
</dbReference>
<dbReference type="InterPro" id="IPR036890">
    <property type="entry name" value="HATPase_C_sf"/>
</dbReference>
<dbReference type="Gene3D" id="3.30.450.20">
    <property type="entry name" value="PAS domain"/>
    <property type="match status" value="1"/>
</dbReference>
<dbReference type="InterPro" id="IPR003594">
    <property type="entry name" value="HATPase_dom"/>
</dbReference>
<dbReference type="AlphaFoldDB" id="A0AA41QZU3"/>
<dbReference type="Pfam" id="PF02518">
    <property type="entry name" value="HATPase_c"/>
    <property type="match status" value="1"/>
</dbReference>
<evidence type="ECO:0000256" key="3">
    <source>
        <dbReference type="ARBA" id="ARBA00022553"/>
    </source>
</evidence>
<proteinExistence type="predicted"/>
<dbReference type="PANTHER" id="PTHR43065">
    <property type="entry name" value="SENSOR HISTIDINE KINASE"/>
    <property type="match status" value="1"/>
</dbReference>
<dbReference type="RefSeq" id="WP_246904039.1">
    <property type="nucleotide sequence ID" value="NZ_JALJRB010000005.1"/>
</dbReference>
<dbReference type="SMART" id="SM00387">
    <property type="entry name" value="HATPase_c"/>
    <property type="match status" value="1"/>
</dbReference>
<feature type="domain" description="Histidine kinase" evidence="4">
    <location>
        <begin position="288"/>
        <end position="506"/>
    </location>
</feature>
<dbReference type="PRINTS" id="PR00344">
    <property type="entry name" value="BCTRLSENSOR"/>
</dbReference>
<name>A0AA41QZU3_9BACT</name>
<comment type="catalytic activity">
    <reaction evidence="1">
        <text>ATP + protein L-histidine = ADP + protein N-phospho-L-histidine.</text>
        <dbReference type="EC" id="2.7.13.3"/>
    </reaction>
</comment>
<evidence type="ECO:0000313" key="6">
    <source>
        <dbReference type="Proteomes" id="UP001165427"/>
    </source>
</evidence>
<dbReference type="InterPro" id="IPR036097">
    <property type="entry name" value="HisK_dim/P_sf"/>
</dbReference>
<dbReference type="Gene3D" id="1.10.287.130">
    <property type="match status" value="1"/>
</dbReference>
<sequence length="512" mass="56759">MRSASTIEHCLLLRVGVVAKGSRCLSIVRLLESVKPTRLRLQLVGLAPTSQSIACLKFAGEAGIRICDDYGELLRMPALDLIMEMTGDQEVLMDLMRRKPPSMAVLDLQTSMLLFDIAQQYEMVAKKESEISLATSFASAMLEASPDSVMVIDQDLRIVQCNSLPLLKSRPDRDNIVGRYCFEVLHGLLGPCDGAERTCPVQETFRTRRPSRSVHEIAVDDGETRVCHVTSYPLFNQLSEIVRVVEVVRDISEDLRTRVERRAKAIQEDLTRVVQEDRLASLGRLVASVCHEINNPIASIVTFNKLVLAHLREGTLPPEGLAGFTRYLELAVKEAMRCGDIVKNLLSFARQKSIEPNEIDLVEMVQTILLLTDHQLSMAQVETAVHLPDPPLIAWGDYALIQQCLMNLVFNAMESMHRGGRLTINGGRLADQKKVWLAVADTGQGIAPETLNRIFDPFYSTKLDGKGVGLGLSMVYGIIRDHNGTIEVNSEPGKGTEFKIVLPVVPTAHRAD</sequence>
<dbReference type="InterPro" id="IPR005467">
    <property type="entry name" value="His_kinase_dom"/>
</dbReference>
<dbReference type="EC" id="2.7.13.3" evidence="2"/>
<dbReference type="PROSITE" id="PS50109">
    <property type="entry name" value="HIS_KIN"/>
    <property type="match status" value="1"/>
</dbReference>
<dbReference type="InterPro" id="IPR013656">
    <property type="entry name" value="PAS_4"/>
</dbReference>
<dbReference type="InterPro" id="IPR000014">
    <property type="entry name" value="PAS"/>
</dbReference>
<evidence type="ECO:0000256" key="1">
    <source>
        <dbReference type="ARBA" id="ARBA00000085"/>
    </source>
</evidence>
<dbReference type="NCBIfam" id="TIGR00229">
    <property type="entry name" value="sensory_box"/>
    <property type="match status" value="1"/>
</dbReference>
<dbReference type="InterPro" id="IPR003661">
    <property type="entry name" value="HisK_dim/P_dom"/>
</dbReference>
<organism evidence="5 6">
    <name type="scientific">Desulfatitalea alkaliphila</name>
    <dbReference type="NCBI Taxonomy" id="2929485"/>
    <lineage>
        <taxon>Bacteria</taxon>
        <taxon>Pseudomonadati</taxon>
        <taxon>Thermodesulfobacteriota</taxon>
        <taxon>Desulfobacteria</taxon>
        <taxon>Desulfobacterales</taxon>
        <taxon>Desulfosarcinaceae</taxon>
        <taxon>Desulfatitalea</taxon>
    </lineage>
</organism>
<dbReference type="GO" id="GO:0000155">
    <property type="term" value="F:phosphorelay sensor kinase activity"/>
    <property type="evidence" value="ECO:0007669"/>
    <property type="project" value="InterPro"/>
</dbReference>
<gene>
    <name evidence="5" type="ORF">MRX98_06360</name>
</gene>
<evidence type="ECO:0000313" key="5">
    <source>
        <dbReference type="EMBL" id="MCJ8500192.1"/>
    </source>
</evidence>
<dbReference type="SUPFAM" id="SSF47384">
    <property type="entry name" value="Homodimeric domain of signal transducing histidine kinase"/>
    <property type="match status" value="1"/>
</dbReference>
<dbReference type="InterPro" id="IPR035965">
    <property type="entry name" value="PAS-like_dom_sf"/>
</dbReference>
<comment type="caution">
    <text evidence="5">The sequence shown here is derived from an EMBL/GenBank/DDBJ whole genome shotgun (WGS) entry which is preliminary data.</text>
</comment>
<dbReference type="Pfam" id="PF00512">
    <property type="entry name" value="HisKA"/>
    <property type="match status" value="1"/>
</dbReference>
<dbReference type="Proteomes" id="UP001165427">
    <property type="component" value="Unassembled WGS sequence"/>
</dbReference>